<dbReference type="InterPro" id="IPR050883">
    <property type="entry name" value="PNGase"/>
</dbReference>
<sequence>MLRKIHFCLLAGLIFTPAFSQQRVVDYVNPIIGTNGMGHTFPGPCVPFGLIQLSPDTDTIPHNINGEYQKDVYKYCAGYQYSDPTIVGFSHTHLSGTGHSDLGDILIMPTVGELKLNPGRADFPDEGYRSRYNHATERATAGYYEVVLDDYKVKAQLTATSRVGIHKYTYPSTDGRIILDLNHGIYNYDGKVLWSHLRVENDTLLTGYRITNGWARTNYTYFAISFSQPIKDYGYIDKKKPDYVGFWRRFNIDRNFPEIAGRSVVSYFNFDTSNNKELVVKVALSGVSTEGALKNLCAEAGGKSFEQVVDEAAEAWNTKLDLFEIEGTEDQKAMFYTSLYHTMINPSVYMDVDKAYRGLDHNIHQAEDFTNYTIFSLWDTYRAEHPFLNVVTPMQNADMVKSMIRHQQQSVHKMLPVWSLMGNENWCMSGYHAVPVLADAIAKGVFTEKEEALQAMVETSNVDYYDHLDDYKQLGYIPFEKSSTAVSSTLEFAYDDWTIYQTALRAGNEEIAKQYYARALNYRNVFDKKNGFACPRYTDGSFKKDFDPLQTHGEGFIEGNSWNFSFHVPHDVYGIMDLMGGEKVFLTRLDELFEMHLPKKYYEKNEDITEEGLIGGYVHGNEPSHHIPYLYAWTSQPWKTQFWTREIIDRMYRNDINGLGGNDDCGQMSAWYMFTVMGFYPVCPGTDQYVLGAPYFPYLKLRLPNGNILEIKAEGVSDTRRYVQSLTINGKKYDKLYITHADLLKGGVWEFKMGTSPNKKRGQKAENKPYSLTNGIK</sequence>
<dbReference type="Gene3D" id="2.70.98.10">
    <property type="match status" value="1"/>
</dbReference>
<comment type="caution">
    <text evidence="8">The sequence shown here is derived from an EMBL/GenBank/DDBJ whole genome shotgun (WGS) entry which is preliminary data.</text>
</comment>
<dbReference type="GO" id="GO:0005975">
    <property type="term" value="P:carbohydrate metabolic process"/>
    <property type="evidence" value="ECO:0007669"/>
    <property type="project" value="InterPro"/>
</dbReference>
<keyword evidence="3" id="KW-0106">Calcium</keyword>
<evidence type="ECO:0000256" key="1">
    <source>
        <dbReference type="ARBA" id="ARBA00001913"/>
    </source>
</evidence>
<dbReference type="SUPFAM" id="SSF48208">
    <property type="entry name" value="Six-hairpin glycosidases"/>
    <property type="match status" value="1"/>
</dbReference>
<dbReference type="FunFam" id="1.20.1050.60:FF:000001">
    <property type="entry name" value="Putative alpha-1,2-mannosidase"/>
    <property type="match status" value="1"/>
</dbReference>
<dbReference type="InterPro" id="IPR005887">
    <property type="entry name" value="GH92_a_mannosidase_put"/>
</dbReference>
<evidence type="ECO:0000313" key="9">
    <source>
        <dbReference type="Proteomes" id="UP000285864"/>
    </source>
</evidence>
<dbReference type="NCBIfam" id="TIGR01180">
    <property type="entry name" value="aman2_put"/>
    <property type="match status" value="1"/>
</dbReference>
<dbReference type="InterPro" id="IPR014718">
    <property type="entry name" value="GH-type_carb-bd"/>
</dbReference>
<dbReference type="Gene3D" id="1.20.1050.60">
    <property type="entry name" value="alpha-1,2-mannosidase"/>
    <property type="match status" value="1"/>
</dbReference>
<dbReference type="Gene3D" id="3.30.2080.10">
    <property type="entry name" value="GH92 mannosidase domain"/>
    <property type="match status" value="1"/>
</dbReference>
<evidence type="ECO:0000256" key="2">
    <source>
        <dbReference type="ARBA" id="ARBA00011245"/>
    </source>
</evidence>
<dbReference type="GO" id="GO:0000224">
    <property type="term" value="F:peptide-N4-(N-acetyl-beta-glucosaminyl)asparagine amidase activity"/>
    <property type="evidence" value="ECO:0007669"/>
    <property type="project" value="TreeGrafter"/>
</dbReference>
<gene>
    <name evidence="8" type="ORF">DWY20_13845</name>
</gene>
<organism evidence="8 9">
    <name type="scientific">Phocaeicola coprocola</name>
    <dbReference type="NCBI Taxonomy" id="310298"/>
    <lineage>
        <taxon>Bacteria</taxon>
        <taxon>Pseudomonadati</taxon>
        <taxon>Bacteroidota</taxon>
        <taxon>Bacteroidia</taxon>
        <taxon>Bacteroidales</taxon>
        <taxon>Bacteroidaceae</taxon>
        <taxon>Phocaeicola</taxon>
    </lineage>
</organism>
<evidence type="ECO:0000259" key="7">
    <source>
        <dbReference type="Pfam" id="PF17678"/>
    </source>
</evidence>
<dbReference type="EMBL" id="QRUU01000097">
    <property type="protein sequence ID" value="RGR90097.1"/>
    <property type="molecule type" value="Genomic_DNA"/>
</dbReference>
<dbReference type="InterPro" id="IPR012939">
    <property type="entry name" value="Glyco_hydro_92"/>
</dbReference>
<dbReference type="FunFam" id="3.30.2080.10:FF:000001">
    <property type="entry name" value="Alpha-1,2-mannosidase subfamily"/>
    <property type="match status" value="1"/>
</dbReference>
<comment type="subunit">
    <text evidence="2">Monomer.</text>
</comment>
<feature type="domain" description="Glycosyl hydrolase family 92" evidence="6">
    <location>
        <begin position="292"/>
        <end position="754"/>
    </location>
</feature>
<dbReference type="RefSeq" id="WP_118485288.1">
    <property type="nucleotide sequence ID" value="NZ_CAUELD010000146.1"/>
</dbReference>
<feature type="region of interest" description="Disordered" evidence="4">
    <location>
        <begin position="755"/>
        <end position="777"/>
    </location>
</feature>
<dbReference type="InterPro" id="IPR008928">
    <property type="entry name" value="6-hairpin_glycosidase_sf"/>
</dbReference>
<feature type="chain" id="PRO_5019054685" evidence="5">
    <location>
        <begin position="21"/>
        <end position="777"/>
    </location>
</feature>
<dbReference type="PANTHER" id="PTHR12143:SF39">
    <property type="entry name" value="SECRETED PROTEIN"/>
    <property type="match status" value="1"/>
</dbReference>
<dbReference type="Proteomes" id="UP000285864">
    <property type="component" value="Unassembled WGS sequence"/>
</dbReference>
<dbReference type="InterPro" id="IPR041371">
    <property type="entry name" value="GH92_N"/>
</dbReference>
<keyword evidence="9" id="KW-1185">Reference proteome</keyword>
<accession>A0A412G8M3</accession>
<dbReference type="GO" id="GO:0030246">
    <property type="term" value="F:carbohydrate binding"/>
    <property type="evidence" value="ECO:0007669"/>
    <property type="project" value="InterPro"/>
</dbReference>
<comment type="cofactor">
    <cofactor evidence="1">
        <name>Ca(2+)</name>
        <dbReference type="ChEBI" id="CHEBI:29108"/>
    </cofactor>
</comment>
<dbReference type="AlphaFoldDB" id="A0A412G8M3"/>
<proteinExistence type="predicted"/>
<dbReference type="Gene3D" id="1.20.1610.10">
    <property type="entry name" value="alpha-1,2-mannosidases domains"/>
    <property type="match status" value="1"/>
</dbReference>
<keyword evidence="8" id="KW-0378">Hydrolase</keyword>
<feature type="domain" description="Glycosyl hydrolase family 92 N-terminal" evidence="7">
    <location>
        <begin position="27"/>
        <end position="285"/>
    </location>
</feature>
<keyword evidence="5" id="KW-0732">Signal</keyword>
<evidence type="ECO:0000256" key="3">
    <source>
        <dbReference type="ARBA" id="ARBA00022837"/>
    </source>
</evidence>
<dbReference type="Pfam" id="PF07971">
    <property type="entry name" value="Glyco_hydro_92"/>
    <property type="match status" value="1"/>
</dbReference>
<protein>
    <submittedName>
        <fullName evidence="8">Glycoside hydrolase family 92 protein</fullName>
    </submittedName>
</protein>
<dbReference type="PANTHER" id="PTHR12143">
    <property type="entry name" value="PEPTIDE N-GLYCANASE PNGASE -RELATED"/>
    <property type="match status" value="1"/>
</dbReference>
<name>A0A412G8M3_9BACT</name>
<evidence type="ECO:0000259" key="6">
    <source>
        <dbReference type="Pfam" id="PF07971"/>
    </source>
</evidence>
<reference evidence="8 9" key="1">
    <citation type="submission" date="2018-08" db="EMBL/GenBank/DDBJ databases">
        <title>A genome reference for cultivated species of the human gut microbiota.</title>
        <authorList>
            <person name="Zou Y."/>
            <person name="Xue W."/>
            <person name="Luo G."/>
        </authorList>
    </citation>
    <scope>NUCLEOTIDE SEQUENCE [LARGE SCALE GENOMIC DNA]</scope>
    <source>
        <strain evidence="8 9">AF24-2</strain>
    </source>
</reference>
<evidence type="ECO:0000313" key="8">
    <source>
        <dbReference type="EMBL" id="RGR90097.1"/>
    </source>
</evidence>
<dbReference type="Pfam" id="PF17678">
    <property type="entry name" value="Glyco_hydro_92N"/>
    <property type="match status" value="1"/>
</dbReference>
<dbReference type="GO" id="GO:0005829">
    <property type="term" value="C:cytosol"/>
    <property type="evidence" value="ECO:0007669"/>
    <property type="project" value="TreeGrafter"/>
</dbReference>
<evidence type="ECO:0000256" key="4">
    <source>
        <dbReference type="SAM" id="MobiDB-lite"/>
    </source>
</evidence>
<dbReference type="GO" id="GO:0006516">
    <property type="term" value="P:glycoprotein catabolic process"/>
    <property type="evidence" value="ECO:0007669"/>
    <property type="project" value="TreeGrafter"/>
</dbReference>
<feature type="signal peptide" evidence="5">
    <location>
        <begin position="1"/>
        <end position="20"/>
    </location>
</feature>
<evidence type="ECO:0000256" key="5">
    <source>
        <dbReference type="SAM" id="SignalP"/>
    </source>
</evidence>